<evidence type="ECO:0000259" key="16">
    <source>
        <dbReference type="Pfam" id="PF00745"/>
    </source>
</evidence>
<dbReference type="NCBIfam" id="TIGR01035">
    <property type="entry name" value="hemA"/>
    <property type="match status" value="1"/>
</dbReference>
<dbReference type="InterPro" id="IPR000343">
    <property type="entry name" value="4pyrrol_synth_GluRdtase"/>
</dbReference>
<evidence type="ECO:0000256" key="2">
    <source>
        <dbReference type="ARBA" id="ARBA00005916"/>
    </source>
</evidence>
<dbReference type="PANTHER" id="PTHR43013">
    <property type="entry name" value="GLUTAMYL-TRNA REDUCTASE"/>
    <property type="match status" value="1"/>
</dbReference>
<dbReference type="SUPFAM" id="SSF69075">
    <property type="entry name" value="Glutamyl tRNA-reductase dimerization domain"/>
    <property type="match status" value="1"/>
</dbReference>
<name>A0A8J2VXQ2_9BACL</name>
<dbReference type="RefSeq" id="WP_188693497.1">
    <property type="nucleotide sequence ID" value="NZ_BMIR01000009.1"/>
</dbReference>
<comment type="caution">
    <text evidence="19">The sequence shown here is derived from an EMBL/GenBank/DDBJ whole genome shotgun (WGS) entry which is preliminary data.</text>
</comment>
<comment type="subunit">
    <text evidence="9">Homodimer.</text>
</comment>
<evidence type="ECO:0000256" key="4">
    <source>
        <dbReference type="ARBA" id="ARBA00022857"/>
    </source>
</evidence>
<dbReference type="InterPro" id="IPR036291">
    <property type="entry name" value="NAD(P)-bd_dom_sf"/>
</dbReference>
<dbReference type="FunFam" id="3.30.460.30:FF:000001">
    <property type="entry name" value="Glutamyl-tRNA reductase"/>
    <property type="match status" value="1"/>
</dbReference>
<evidence type="ECO:0000256" key="11">
    <source>
        <dbReference type="PIRSR" id="PIRSR000445-2"/>
    </source>
</evidence>
<feature type="binding site" evidence="9 11">
    <location>
        <begin position="49"/>
        <end position="52"/>
    </location>
    <ligand>
        <name>substrate</name>
    </ligand>
</feature>
<dbReference type="InterPro" id="IPR018214">
    <property type="entry name" value="GluRdtase_CS"/>
</dbReference>
<feature type="domain" description="Tetrapyrrole biosynthesis glutamyl-tRNA reductase dimerisation" evidence="16">
    <location>
        <begin position="321"/>
        <end position="418"/>
    </location>
</feature>
<dbReference type="UniPathway" id="UPA00251">
    <property type="reaction ID" value="UER00316"/>
</dbReference>
<dbReference type="Pfam" id="PF01488">
    <property type="entry name" value="Shikimate_DH"/>
    <property type="match status" value="1"/>
</dbReference>
<evidence type="ECO:0000256" key="9">
    <source>
        <dbReference type="HAMAP-Rule" id="MF_00087"/>
    </source>
</evidence>
<dbReference type="PIRSF" id="PIRSF000445">
    <property type="entry name" value="4pyrrol_synth_GluRdtase"/>
    <property type="match status" value="1"/>
</dbReference>
<comment type="domain">
    <text evidence="9">Possesses an unusual extended V-shaped dimeric structure with each monomer consisting of three distinct domains arranged along a curved 'spinal' alpha-helix. The N-terminal catalytic domain specifically recognizes the glutamate moiety of the substrate. The second domain is the NADPH-binding domain, and the third C-terminal domain is responsible for dimerization.</text>
</comment>
<dbReference type="InterPro" id="IPR015896">
    <property type="entry name" value="4pyrrol_synth_GluRdtase_dimer"/>
</dbReference>
<evidence type="ECO:0000313" key="19">
    <source>
        <dbReference type="EMBL" id="GGE42547.1"/>
    </source>
</evidence>
<evidence type="ECO:0000259" key="18">
    <source>
        <dbReference type="Pfam" id="PF05201"/>
    </source>
</evidence>
<evidence type="ECO:0000256" key="1">
    <source>
        <dbReference type="ARBA" id="ARBA00005059"/>
    </source>
</evidence>
<dbReference type="Gene3D" id="3.30.460.30">
    <property type="entry name" value="Glutamyl-tRNA reductase, N-terminal domain"/>
    <property type="match status" value="1"/>
</dbReference>
<feature type="domain" description="Glutamyl-tRNA reductase N-terminal" evidence="18">
    <location>
        <begin position="6"/>
        <end position="156"/>
    </location>
</feature>
<dbReference type="Proteomes" id="UP000628775">
    <property type="component" value="Unassembled WGS sequence"/>
</dbReference>
<dbReference type="SUPFAM" id="SSF69742">
    <property type="entry name" value="Glutamyl tRNA-reductase catalytic, N-terminal domain"/>
    <property type="match status" value="1"/>
</dbReference>
<evidence type="ECO:0000259" key="17">
    <source>
        <dbReference type="Pfam" id="PF01488"/>
    </source>
</evidence>
<dbReference type="InterPro" id="IPR015895">
    <property type="entry name" value="4pyrrol_synth_GluRdtase_N"/>
</dbReference>
<dbReference type="HAMAP" id="MF_00087">
    <property type="entry name" value="Glu_tRNA_reductase"/>
    <property type="match status" value="1"/>
</dbReference>
<comment type="miscellaneous">
    <text evidence="9">During catalysis, the active site Cys acts as a nucleophile attacking the alpha-carbonyl group of tRNA-bound glutamate with the formation of a thioester intermediate between enzyme and glutamate, and the concomitant release of tRNA(Glu). The thioester intermediate is finally reduced by direct hydride transfer from NADPH, to form the product GSA.</text>
</comment>
<dbReference type="NCBIfam" id="NF000744">
    <property type="entry name" value="PRK00045.1-3"/>
    <property type="match status" value="1"/>
</dbReference>
<evidence type="ECO:0000256" key="5">
    <source>
        <dbReference type="ARBA" id="ARBA00023002"/>
    </source>
</evidence>
<dbReference type="InterPro" id="IPR006151">
    <property type="entry name" value="Shikm_DH/Glu-tRNA_Rdtase"/>
</dbReference>
<gene>
    <name evidence="9 19" type="primary">hemA</name>
    <name evidence="19" type="ORF">GCM10011391_21690</name>
</gene>
<organism evidence="19 20">
    <name type="scientific">Pullulanibacillus camelliae</name>
    <dbReference type="NCBI Taxonomy" id="1707096"/>
    <lineage>
        <taxon>Bacteria</taxon>
        <taxon>Bacillati</taxon>
        <taxon>Bacillota</taxon>
        <taxon>Bacilli</taxon>
        <taxon>Bacillales</taxon>
        <taxon>Sporolactobacillaceae</taxon>
        <taxon>Pullulanibacillus</taxon>
    </lineage>
</organism>
<keyword evidence="6 9" id="KW-0627">Porphyrin biosynthesis</keyword>
<feature type="binding site" evidence="9 11">
    <location>
        <begin position="114"/>
        <end position="116"/>
    </location>
    <ligand>
        <name>substrate</name>
    </ligand>
</feature>
<dbReference type="EMBL" id="BMIR01000009">
    <property type="protein sequence ID" value="GGE42547.1"/>
    <property type="molecule type" value="Genomic_DNA"/>
</dbReference>
<sequence length="451" mass="50670">MHILVIGLNHRTAPVEIREQFEIPESDLGQALLELRQQKSIFENVILSTCNRTEIYIVADQLHTGRYYTKAFMAKWFGIEKEALEKYLFIEENEAAIEHLFKVACGLDSLVIGETQILGQLREAFLKAQGLKVTGTLFNELFKEAVTVAKRAHSETSINENAVSVSYAAVELAGKIFGRLDDKHVMIIGAGKMGELAANHMKSHGASQVTVLNRTLEKARELAARFSGHAYTMEQMTTALQDVDIVISSTGARDFILTANQVERVLKARKGRPLFIVDIAVPRDIDPAVHSLEGVFLYDIDDLEGIVQSNLEERKAEAERIEEMISEQLWAFSEWLQTLGVVPVITALRQKALAIQAETMKSIERKMPDLTDRERKVISKHTKSIINQLLRDPIAKAKEFSGESQGNKKLETFISIFGIEEEVAHERQKQHLSDDTQPIVKQALREAHSNS</sequence>
<dbReference type="GO" id="GO:0019353">
    <property type="term" value="P:protoporphyrinogen IX biosynthetic process from glutamate"/>
    <property type="evidence" value="ECO:0007669"/>
    <property type="project" value="TreeGrafter"/>
</dbReference>
<feature type="domain" description="Quinate/shikimate 5-dehydrogenase/glutamyl-tRNA reductase" evidence="17">
    <location>
        <begin position="171"/>
        <end position="306"/>
    </location>
</feature>
<accession>A0A8J2VXQ2</accession>
<evidence type="ECO:0000256" key="14">
    <source>
        <dbReference type="RuleBase" id="RU000584"/>
    </source>
</evidence>
<comment type="pathway">
    <text evidence="1 9 14">Porphyrin-containing compound metabolism; protoporphyrin-IX biosynthesis; 5-aminolevulinate from L-glutamyl-tRNA(Glu): step 1/2.</text>
</comment>
<dbReference type="GO" id="GO:0050661">
    <property type="term" value="F:NADP binding"/>
    <property type="evidence" value="ECO:0007669"/>
    <property type="project" value="InterPro"/>
</dbReference>
<keyword evidence="5 9" id="KW-0560">Oxidoreductase</keyword>
<evidence type="ECO:0000256" key="15">
    <source>
        <dbReference type="SAM" id="MobiDB-lite"/>
    </source>
</evidence>
<keyword evidence="4 9" id="KW-0521">NADP</keyword>
<reference evidence="19" key="2">
    <citation type="submission" date="2020-09" db="EMBL/GenBank/DDBJ databases">
        <authorList>
            <person name="Sun Q."/>
            <person name="Zhou Y."/>
        </authorList>
    </citation>
    <scope>NUCLEOTIDE SEQUENCE</scope>
    <source>
        <strain evidence="19">CGMCC 1.15371</strain>
    </source>
</reference>
<comment type="function">
    <text evidence="9">Catalyzes the NADPH-dependent reduction of glutamyl-tRNA(Glu) to glutamate 1-semialdehyde (GSA).</text>
</comment>
<evidence type="ECO:0000256" key="8">
    <source>
        <dbReference type="ARBA" id="ARBA00068659"/>
    </source>
</evidence>
<evidence type="ECO:0000256" key="7">
    <source>
        <dbReference type="ARBA" id="ARBA00047464"/>
    </source>
</evidence>
<dbReference type="AlphaFoldDB" id="A0A8J2VXQ2"/>
<proteinExistence type="inferred from homology"/>
<feature type="binding site" evidence="9 11">
    <location>
        <position position="109"/>
    </location>
    <ligand>
        <name>substrate</name>
    </ligand>
</feature>
<feature type="site" description="Important for activity" evidence="9 13">
    <location>
        <position position="99"/>
    </location>
</feature>
<protein>
    <recommendedName>
        <fullName evidence="8 9">Glutamyl-tRNA reductase</fullName>
        <shortName evidence="9">GluTR</shortName>
        <ecNumber evidence="3 9">1.2.1.70</ecNumber>
    </recommendedName>
</protein>
<evidence type="ECO:0000256" key="3">
    <source>
        <dbReference type="ARBA" id="ARBA00012970"/>
    </source>
</evidence>
<evidence type="ECO:0000256" key="13">
    <source>
        <dbReference type="PIRSR" id="PIRSR000445-4"/>
    </source>
</evidence>
<dbReference type="PROSITE" id="PS00747">
    <property type="entry name" value="GLUTR"/>
    <property type="match status" value="1"/>
</dbReference>
<feature type="binding site" evidence="9 11">
    <location>
        <position position="120"/>
    </location>
    <ligand>
        <name>substrate</name>
    </ligand>
</feature>
<evidence type="ECO:0000313" key="20">
    <source>
        <dbReference type="Proteomes" id="UP000628775"/>
    </source>
</evidence>
<keyword evidence="20" id="KW-1185">Reference proteome</keyword>
<dbReference type="CDD" id="cd05213">
    <property type="entry name" value="NAD_bind_Glutamyl_tRNA_reduct"/>
    <property type="match status" value="1"/>
</dbReference>
<reference evidence="19" key="1">
    <citation type="journal article" date="2014" name="Int. J. Syst. Evol. Microbiol.">
        <title>Complete genome sequence of Corynebacterium casei LMG S-19264T (=DSM 44701T), isolated from a smear-ripened cheese.</title>
        <authorList>
            <consortium name="US DOE Joint Genome Institute (JGI-PGF)"/>
            <person name="Walter F."/>
            <person name="Albersmeier A."/>
            <person name="Kalinowski J."/>
            <person name="Ruckert C."/>
        </authorList>
    </citation>
    <scope>NUCLEOTIDE SEQUENCE</scope>
    <source>
        <strain evidence="19">CGMCC 1.15371</strain>
    </source>
</reference>
<feature type="region of interest" description="Disordered" evidence="15">
    <location>
        <begin position="426"/>
        <end position="451"/>
    </location>
</feature>
<dbReference type="Pfam" id="PF00745">
    <property type="entry name" value="GlutR_dimer"/>
    <property type="match status" value="1"/>
</dbReference>
<feature type="binding site" evidence="9 12">
    <location>
        <begin position="189"/>
        <end position="194"/>
    </location>
    <ligand>
        <name>NADP(+)</name>
        <dbReference type="ChEBI" id="CHEBI:58349"/>
    </ligand>
</feature>
<dbReference type="FunFam" id="3.40.50.720:FF:000031">
    <property type="entry name" value="Glutamyl-tRNA reductase"/>
    <property type="match status" value="1"/>
</dbReference>
<comment type="catalytic activity">
    <reaction evidence="7 9 14">
        <text>(S)-4-amino-5-oxopentanoate + tRNA(Glu) + NADP(+) = L-glutamyl-tRNA(Glu) + NADPH + H(+)</text>
        <dbReference type="Rhea" id="RHEA:12344"/>
        <dbReference type="Rhea" id="RHEA-COMP:9663"/>
        <dbReference type="Rhea" id="RHEA-COMP:9680"/>
        <dbReference type="ChEBI" id="CHEBI:15378"/>
        <dbReference type="ChEBI" id="CHEBI:57501"/>
        <dbReference type="ChEBI" id="CHEBI:57783"/>
        <dbReference type="ChEBI" id="CHEBI:58349"/>
        <dbReference type="ChEBI" id="CHEBI:78442"/>
        <dbReference type="ChEBI" id="CHEBI:78520"/>
        <dbReference type="EC" id="1.2.1.70"/>
    </reaction>
</comment>
<dbReference type="Gene3D" id="3.40.50.720">
    <property type="entry name" value="NAD(P)-binding Rossmann-like Domain"/>
    <property type="match status" value="1"/>
</dbReference>
<dbReference type="Pfam" id="PF05201">
    <property type="entry name" value="GlutR_N"/>
    <property type="match status" value="1"/>
</dbReference>
<evidence type="ECO:0000256" key="6">
    <source>
        <dbReference type="ARBA" id="ARBA00023244"/>
    </source>
</evidence>
<evidence type="ECO:0000256" key="12">
    <source>
        <dbReference type="PIRSR" id="PIRSR000445-3"/>
    </source>
</evidence>
<dbReference type="SUPFAM" id="SSF51735">
    <property type="entry name" value="NAD(P)-binding Rossmann-fold domains"/>
    <property type="match status" value="1"/>
</dbReference>
<comment type="similarity">
    <text evidence="2 9 14">Belongs to the glutamyl-tRNA reductase family.</text>
</comment>
<dbReference type="InterPro" id="IPR036343">
    <property type="entry name" value="GluRdtase_N_sf"/>
</dbReference>
<dbReference type="InterPro" id="IPR036453">
    <property type="entry name" value="GluRdtase_dimer_dom_sf"/>
</dbReference>
<feature type="active site" description="Nucleophile" evidence="9 10">
    <location>
        <position position="50"/>
    </location>
</feature>
<evidence type="ECO:0000256" key="10">
    <source>
        <dbReference type="PIRSR" id="PIRSR000445-1"/>
    </source>
</evidence>
<dbReference type="PANTHER" id="PTHR43013:SF1">
    <property type="entry name" value="GLUTAMYL-TRNA REDUCTASE"/>
    <property type="match status" value="1"/>
</dbReference>
<dbReference type="GO" id="GO:0008883">
    <property type="term" value="F:glutamyl-tRNA reductase activity"/>
    <property type="evidence" value="ECO:0007669"/>
    <property type="project" value="UniProtKB-UniRule"/>
</dbReference>
<dbReference type="EC" id="1.2.1.70" evidence="3 9"/>